<gene>
    <name evidence="5" type="ORF">S01H4_50365</name>
</gene>
<comment type="catalytic activity">
    <reaction evidence="4">
        <text>an N-acyl-L-alpha-aminoacyl-tRNA + H2O = an N-acyl-L-amino acid + a tRNA + H(+)</text>
        <dbReference type="Rhea" id="RHEA:54448"/>
        <dbReference type="Rhea" id="RHEA-COMP:10123"/>
        <dbReference type="Rhea" id="RHEA-COMP:13883"/>
        <dbReference type="ChEBI" id="CHEBI:15377"/>
        <dbReference type="ChEBI" id="CHEBI:15378"/>
        <dbReference type="ChEBI" id="CHEBI:59874"/>
        <dbReference type="ChEBI" id="CHEBI:78442"/>
        <dbReference type="ChEBI" id="CHEBI:138191"/>
        <dbReference type="EC" id="3.1.1.29"/>
    </reaction>
</comment>
<dbReference type="Gene3D" id="3.40.1490.10">
    <property type="entry name" value="Bit1"/>
    <property type="match status" value="1"/>
</dbReference>
<proteinExistence type="inferred from homology"/>
<dbReference type="AlphaFoldDB" id="X1C4K1"/>
<reference evidence="5" key="1">
    <citation type="journal article" date="2014" name="Front. Microbiol.">
        <title>High frequency of phylogenetically diverse reductive dehalogenase-homologous genes in deep subseafloor sedimentary metagenomes.</title>
        <authorList>
            <person name="Kawai M."/>
            <person name="Futagami T."/>
            <person name="Toyoda A."/>
            <person name="Takaki Y."/>
            <person name="Nishi S."/>
            <person name="Hori S."/>
            <person name="Arai W."/>
            <person name="Tsubouchi T."/>
            <person name="Morono Y."/>
            <person name="Uchiyama I."/>
            <person name="Ito T."/>
            <person name="Fujiyama A."/>
            <person name="Inagaki F."/>
            <person name="Takami H."/>
        </authorList>
    </citation>
    <scope>NUCLEOTIDE SEQUENCE</scope>
    <source>
        <strain evidence="5">Expedition CK06-06</strain>
    </source>
</reference>
<name>X1C4K1_9ZZZZ</name>
<dbReference type="PANTHER" id="PTHR12649:SF11">
    <property type="entry name" value="PEPTIDYL-TRNA HYDROLASE 2, MITOCHONDRIAL"/>
    <property type="match status" value="1"/>
</dbReference>
<organism evidence="5">
    <name type="scientific">marine sediment metagenome</name>
    <dbReference type="NCBI Taxonomy" id="412755"/>
    <lineage>
        <taxon>unclassified sequences</taxon>
        <taxon>metagenomes</taxon>
        <taxon>ecological metagenomes</taxon>
    </lineage>
</organism>
<dbReference type="CDD" id="cd02430">
    <property type="entry name" value="PTH2"/>
    <property type="match status" value="1"/>
</dbReference>
<dbReference type="Pfam" id="PF01981">
    <property type="entry name" value="PTH2"/>
    <property type="match status" value="1"/>
</dbReference>
<accession>X1C4K1</accession>
<dbReference type="GO" id="GO:0004045">
    <property type="term" value="F:peptidyl-tRNA hydrolase activity"/>
    <property type="evidence" value="ECO:0007669"/>
    <property type="project" value="UniProtKB-EC"/>
</dbReference>
<evidence type="ECO:0000256" key="1">
    <source>
        <dbReference type="ARBA" id="ARBA00013260"/>
    </source>
</evidence>
<dbReference type="EMBL" id="BART01028591">
    <property type="protein sequence ID" value="GAG91333.1"/>
    <property type="molecule type" value="Genomic_DNA"/>
</dbReference>
<dbReference type="GO" id="GO:0005829">
    <property type="term" value="C:cytosol"/>
    <property type="evidence" value="ECO:0007669"/>
    <property type="project" value="TreeGrafter"/>
</dbReference>
<keyword evidence="2" id="KW-0378">Hydrolase</keyword>
<comment type="caution">
    <text evidence="5">The sequence shown here is derived from an EMBL/GenBank/DDBJ whole genome shotgun (WGS) entry which is preliminary data.</text>
</comment>
<comment type="similarity">
    <text evidence="3">Belongs to the PTH2 family.</text>
</comment>
<dbReference type="InterPro" id="IPR002833">
    <property type="entry name" value="PTH2"/>
</dbReference>
<dbReference type="NCBIfam" id="TIGR00283">
    <property type="entry name" value="arch_pth2"/>
    <property type="match status" value="1"/>
</dbReference>
<protein>
    <recommendedName>
        <fullName evidence="1">peptidyl-tRNA hydrolase</fullName>
        <ecNumber evidence="1">3.1.1.29</ecNumber>
    </recommendedName>
</protein>
<dbReference type="PANTHER" id="PTHR12649">
    <property type="entry name" value="PEPTIDYL-TRNA HYDROLASE 2"/>
    <property type="match status" value="1"/>
</dbReference>
<evidence type="ECO:0000313" key="5">
    <source>
        <dbReference type="EMBL" id="GAG91333.1"/>
    </source>
</evidence>
<evidence type="ECO:0000256" key="2">
    <source>
        <dbReference type="ARBA" id="ARBA00022801"/>
    </source>
</evidence>
<dbReference type="FunFam" id="3.40.1490.10:FF:000001">
    <property type="entry name" value="Peptidyl-tRNA hydrolase 2"/>
    <property type="match status" value="1"/>
</dbReference>
<sequence length="123" mass="13515">MISAAKFKYKQVIAVRTDLGMSRGKMAVQVAHGSVSAAERARVTKQEEWRAWMREGQKKVAVKVISEEEILELRRQAITHSLPHAIIRDAGMTELPPGTLTVIGIGPAKTQAVDAVTKDLKLL</sequence>
<dbReference type="NCBIfam" id="NF003314">
    <property type="entry name" value="PRK04322.1"/>
    <property type="match status" value="1"/>
</dbReference>
<dbReference type="InterPro" id="IPR023476">
    <property type="entry name" value="Pep_tRNA_hydro_II_dom_sf"/>
</dbReference>
<dbReference type="EC" id="3.1.1.29" evidence="1"/>
<evidence type="ECO:0000256" key="3">
    <source>
        <dbReference type="ARBA" id="ARBA00038050"/>
    </source>
</evidence>
<dbReference type="SUPFAM" id="SSF102462">
    <property type="entry name" value="Peptidyl-tRNA hydrolase II"/>
    <property type="match status" value="1"/>
</dbReference>
<evidence type="ECO:0000256" key="4">
    <source>
        <dbReference type="ARBA" id="ARBA00048707"/>
    </source>
</evidence>